<reference evidence="3 4" key="1">
    <citation type="submission" date="2019-08" db="EMBL/GenBank/DDBJ databases">
        <authorList>
            <person name="Peeters C."/>
        </authorList>
    </citation>
    <scope>NUCLEOTIDE SEQUENCE [LARGE SCALE GENOMIC DNA]</scope>
    <source>
        <strain evidence="3 4">LMG 31109</strain>
    </source>
</reference>
<proteinExistence type="predicted"/>
<keyword evidence="2" id="KW-0472">Membrane</keyword>
<evidence type="ECO:0000256" key="2">
    <source>
        <dbReference type="SAM" id="Phobius"/>
    </source>
</evidence>
<feature type="transmembrane region" description="Helical" evidence="2">
    <location>
        <begin position="221"/>
        <end position="251"/>
    </location>
</feature>
<keyword evidence="4" id="KW-1185">Reference proteome</keyword>
<gene>
    <name evidence="3" type="ORF">PNO31109_03691</name>
</gene>
<feature type="compositionally biased region" description="Basic and acidic residues" evidence="1">
    <location>
        <begin position="439"/>
        <end position="455"/>
    </location>
</feature>
<accession>A0A5E4X7J4</accession>
<keyword evidence="2" id="KW-0812">Transmembrane</keyword>
<organism evidence="3 4">
    <name type="scientific">Pandoraea nosoerga</name>
    <dbReference type="NCBI Taxonomy" id="2508296"/>
    <lineage>
        <taxon>Bacteria</taxon>
        <taxon>Pseudomonadati</taxon>
        <taxon>Pseudomonadota</taxon>
        <taxon>Betaproteobacteria</taxon>
        <taxon>Burkholderiales</taxon>
        <taxon>Burkholderiaceae</taxon>
        <taxon>Pandoraea</taxon>
    </lineage>
</organism>
<protein>
    <submittedName>
        <fullName evidence="3">Uncharacterized protein</fullName>
    </submittedName>
</protein>
<evidence type="ECO:0000313" key="3">
    <source>
        <dbReference type="EMBL" id="VVE32105.1"/>
    </source>
</evidence>
<dbReference type="OrthoDB" id="8935428at2"/>
<evidence type="ECO:0000313" key="4">
    <source>
        <dbReference type="Proteomes" id="UP000367825"/>
    </source>
</evidence>
<feature type="region of interest" description="Disordered" evidence="1">
    <location>
        <begin position="386"/>
        <end position="464"/>
    </location>
</feature>
<sequence length="464" mass="51315">MHNEYMGYLGYPDWPMDMNPWVAPAGVYEKGASIAEKRAEIAAQLKHLRNTCKALNLSTYSIERLTARFEKSFDKATAGYWRGGLRDPFWRCLATPGRPGVFCSMVGDQLDEQCAELLTPSARRFLKVLTAFGEALEYEREMLARYETVLKGARALSRDEPYVSPEGRWQTLDRAKRRCMTLRDETAPLLEQMRRTIDRAFESVRPDKKRHGTREAITGGVYAVAAVVAAVALLVASAAVAIVGFAVTVLIRCVSLGSIRGFDREKGWKAVEDLLNHTKEFINSEEHSMYSNIHSIATWEQAEQQSLAWQQGQEALRLARESRSQGEKTLELVHALQAQVQATADSVSALDARMSARMSNLEEKTDDMAVDLKRVLNLLSLEATSRTWARPSSRGARADAEAGAAAESGAEVKAGGQAGKQEAKQEAGAEAAAAGVPEQARRAPMERAESLETYRHPRRGTLLP</sequence>
<evidence type="ECO:0000256" key="1">
    <source>
        <dbReference type="SAM" id="MobiDB-lite"/>
    </source>
</evidence>
<dbReference type="AlphaFoldDB" id="A0A5E4X7J4"/>
<dbReference type="RefSeq" id="WP_150556925.1">
    <property type="nucleotide sequence ID" value="NZ_CABPSC010000016.1"/>
</dbReference>
<dbReference type="EMBL" id="CABPSC010000016">
    <property type="protein sequence ID" value="VVE32105.1"/>
    <property type="molecule type" value="Genomic_DNA"/>
</dbReference>
<dbReference type="Proteomes" id="UP000367825">
    <property type="component" value="Unassembled WGS sequence"/>
</dbReference>
<name>A0A5E4X7J4_9BURK</name>
<keyword evidence="2" id="KW-1133">Transmembrane helix</keyword>
<feature type="compositionally biased region" description="Low complexity" evidence="1">
    <location>
        <begin position="401"/>
        <end position="415"/>
    </location>
</feature>